<name>A0ABS5DVP8_9BURK</name>
<dbReference type="Gene3D" id="3.40.50.300">
    <property type="entry name" value="P-loop containing nucleotide triphosphate hydrolases"/>
    <property type="match status" value="1"/>
</dbReference>
<dbReference type="InterPro" id="IPR024628">
    <property type="entry name" value="Sulfotransferase_Stf0_dom"/>
</dbReference>
<protein>
    <recommendedName>
        <fullName evidence="1">Sulphotransferase Stf0 domain-containing protein</fullName>
    </recommendedName>
</protein>
<dbReference type="SUPFAM" id="SSF52540">
    <property type="entry name" value="P-loop containing nucleoside triphosphate hydrolases"/>
    <property type="match status" value="1"/>
</dbReference>
<evidence type="ECO:0000313" key="2">
    <source>
        <dbReference type="EMBL" id="MBQ0935225.1"/>
    </source>
</evidence>
<feature type="domain" description="Sulphotransferase Stf0" evidence="1">
    <location>
        <begin position="122"/>
        <end position="318"/>
    </location>
</feature>
<evidence type="ECO:0000313" key="3">
    <source>
        <dbReference type="Proteomes" id="UP000672097"/>
    </source>
</evidence>
<accession>A0ABS5DVP8</accession>
<organism evidence="2 3">
    <name type="scientific">Ideonella paludis</name>
    <dbReference type="NCBI Taxonomy" id="1233411"/>
    <lineage>
        <taxon>Bacteria</taxon>
        <taxon>Pseudomonadati</taxon>
        <taxon>Pseudomonadota</taxon>
        <taxon>Betaproteobacteria</taxon>
        <taxon>Burkholderiales</taxon>
        <taxon>Sphaerotilaceae</taxon>
        <taxon>Ideonella</taxon>
    </lineage>
</organism>
<dbReference type="Proteomes" id="UP000672097">
    <property type="component" value="Unassembled WGS sequence"/>
</dbReference>
<proteinExistence type="predicted"/>
<keyword evidence="3" id="KW-1185">Reference proteome</keyword>
<dbReference type="EMBL" id="JAGQDG010000003">
    <property type="protein sequence ID" value="MBQ0935225.1"/>
    <property type="molecule type" value="Genomic_DNA"/>
</dbReference>
<dbReference type="InterPro" id="IPR027417">
    <property type="entry name" value="P-loop_NTPase"/>
</dbReference>
<evidence type="ECO:0000259" key="1">
    <source>
        <dbReference type="Pfam" id="PF09037"/>
    </source>
</evidence>
<comment type="caution">
    <text evidence="2">The sequence shown here is derived from an EMBL/GenBank/DDBJ whole genome shotgun (WGS) entry which is preliminary data.</text>
</comment>
<gene>
    <name evidence="2" type="ORF">KAK11_07800</name>
</gene>
<sequence length="346" mass="37597">MSVPLFAAAADYRLDHFLASRKGAAHIVAPADVLQHLRAKAPADAGWSSATTLDDIPKGKKRLFLYDPQDEAALLNTARQRYPQMDVLGVLHHVIPRLACSPKGRQGELAAKPQGAPQQHFAVVCTPRTGSTFYCELLQAGGLGAPREHLRPPLVHVLRQAGVSREQVFDEVLSCGHVGGLFGTKIISEFLFDAVGQAKAADTLACLHERGFQFIHLSRDLAEQAVSKYVAGHTDLWHVHGQVRSQHQALIAQVPYDQAALHQHYRRAKAETDALNEALSRLPATAVLAARYEDFTTEPLAALQQAASTLGRTAALARVDFSTLPARLSAAAPSMQAMAQRLREEI</sequence>
<dbReference type="Pfam" id="PF09037">
    <property type="entry name" value="Sulphotransf"/>
    <property type="match status" value="1"/>
</dbReference>
<reference evidence="2 3" key="1">
    <citation type="submission" date="2021-04" db="EMBL/GenBank/DDBJ databases">
        <title>The genome sequence of type strain Ideonella paludis KCTC 32238.</title>
        <authorList>
            <person name="Liu Y."/>
        </authorList>
    </citation>
    <scope>NUCLEOTIDE SEQUENCE [LARGE SCALE GENOMIC DNA]</scope>
    <source>
        <strain evidence="2 3">KCTC 32238</strain>
    </source>
</reference>
<dbReference type="RefSeq" id="WP_210808007.1">
    <property type="nucleotide sequence ID" value="NZ_JAGQDG010000003.1"/>
</dbReference>